<dbReference type="AlphaFoldDB" id="A0A645G0R9"/>
<proteinExistence type="predicted"/>
<name>A0A645G0R9_9ZZZZ</name>
<gene>
    <name evidence="1" type="ORF">SDC9_167613</name>
</gene>
<organism evidence="1">
    <name type="scientific">bioreactor metagenome</name>
    <dbReference type="NCBI Taxonomy" id="1076179"/>
    <lineage>
        <taxon>unclassified sequences</taxon>
        <taxon>metagenomes</taxon>
        <taxon>ecological metagenomes</taxon>
    </lineage>
</organism>
<accession>A0A645G0R9</accession>
<sequence length="102" mass="12321">MRKTPDVAKHFPRILPFGLQRLQNPVGFRYELHRLIRVQIQKQLHLIRESNIENCTIQLLFFAVALYDIYLIEAAYFIEQGLNHHRIFYQQSHFEILIRFIA</sequence>
<protein>
    <submittedName>
        <fullName evidence="1">Uncharacterized protein</fullName>
    </submittedName>
</protein>
<evidence type="ECO:0000313" key="1">
    <source>
        <dbReference type="EMBL" id="MPN20235.1"/>
    </source>
</evidence>
<dbReference type="EMBL" id="VSSQ01067936">
    <property type="protein sequence ID" value="MPN20235.1"/>
    <property type="molecule type" value="Genomic_DNA"/>
</dbReference>
<reference evidence="1" key="1">
    <citation type="submission" date="2019-08" db="EMBL/GenBank/DDBJ databases">
        <authorList>
            <person name="Kucharzyk K."/>
            <person name="Murdoch R.W."/>
            <person name="Higgins S."/>
            <person name="Loffler F."/>
        </authorList>
    </citation>
    <scope>NUCLEOTIDE SEQUENCE</scope>
</reference>
<comment type="caution">
    <text evidence="1">The sequence shown here is derived from an EMBL/GenBank/DDBJ whole genome shotgun (WGS) entry which is preliminary data.</text>
</comment>